<sequence length="99" mass="11068">MKTILFSLPGNEKLTELMATKMDAEVGKATLRNFPDGESYTRILSDVKDKCVVLVCTLHEPRRKTIAPLFFKSYSQIIRGNVHLFGSALFGIYEAGQSI</sequence>
<dbReference type="KEGG" id="lnu:N7U66_16920"/>
<dbReference type="EMBL" id="CP113088">
    <property type="protein sequence ID" value="WAC01605.1"/>
    <property type="molecule type" value="Genomic_DNA"/>
</dbReference>
<dbReference type="Proteomes" id="UP001164705">
    <property type="component" value="Chromosome"/>
</dbReference>
<keyword evidence="3" id="KW-1185">Reference proteome</keyword>
<dbReference type="SMART" id="SM01400">
    <property type="entry name" value="Pribosyltran_N"/>
    <property type="match status" value="1"/>
</dbReference>
<evidence type="ECO:0000313" key="3">
    <source>
        <dbReference type="Proteomes" id="UP001164705"/>
    </source>
</evidence>
<dbReference type="Pfam" id="PF13793">
    <property type="entry name" value="Pribosyltran_N"/>
    <property type="match status" value="1"/>
</dbReference>
<dbReference type="InterPro" id="IPR029057">
    <property type="entry name" value="PRTase-like"/>
</dbReference>
<dbReference type="RefSeq" id="WP_267676216.1">
    <property type="nucleotide sequence ID" value="NZ_CP113088.1"/>
</dbReference>
<dbReference type="SUPFAM" id="SSF53271">
    <property type="entry name" value="PRTase-like"/>
    <property type="match status" value="1"/>
</dbReference>
<evidence type="ECO:0000259" key="1">
    <source>
        <dbReference type="Pfam" id="PF13793"/>
    </source>
</evidence>
<proteinExistence type="predicted"/>
<reference evidence="2" key="1">
    <citation type="submission" date="2022-11" db="EMBL/GenBank/DDBJ databases">
        <title>Lacinutrix neustonica HL-RS19T sp. nov., isolated from the surface microlayer sample of brackish Lake Shihwa.</title>
        <authorList>
            <person name="Choi J.Y."/>
            <person name="Hwang C.Y."/>
        </authorList>
    </citation>
    <scope>NUCLEOTIDE SEQUENCE</scope>
    <source>
        <strain evidence="2">HL-RS19</strain>
    </source>
</reference>
<dbReference type="Gene3D" id="3.40.50.2020">
    <property type="match status" value="1"/>
</dbReference>
<feature type="domain" description="Ribose-phosphate pyrophosphokinase N-terminal" evidence="1">
    <location>
        <begin position="4"/>
        <end position="69"/>
    </location>
</feature>
<evidence type="ECO:0000313" key="2">
    <source>
        <dbReference type="EMBL" id="WAC01605.1"/>
    </source>
</evidence>
<dbReference type="AlphaFoldDB" id="A0A9E8MWK3"/>
<accession>A0A9E8MWK3</accession>
<organism evidence="2 3">
    <name type="scientific">Lacinutrix neustonica</name>
    <dbReference type="NCBI Taxonomy" id="2980107"/>
    <lineage>
        <taxon>Bacteria</taxon>
        <taxon>Pseudomonadati</taxon>
        <taxon>Bacteroidota</taxon>
        <taxon>Flavobacteriia</taxon>
        <taxon>Flavobacteriales</taxon>
        <taxon>Flavobacteriaceae</taxon>
        <taxon>Lacinutrix</taxon>
    </lineage>
</organism>
<name>A0A9E8MWK3_9FLAO</name>
<dbReference type="InterPro" id="IPR029099">
    <property type="entry name" value="Pribosyltran_N"/>
</dbReference>
<protein>
    <submittedName>
        <fullName evidence="2">Ribose-phosphate pyrophosphokinase-like domain-containing protein</fullName>
    </submittedName>
</protein>
<gene>
    <name evidence="2" type="ORF">N7U66_16920</name>
</gene>